<dbReference type="InterPro" id="IPR026171">
    <property type="entry name" value="FANCI"/>
</dbReference>
<evidence type="ECO:0000313" key="4">
    <source>
        <dbReference type="Proteomes" id="UP000324897"/>
    </source>
</evidence>
<organism evidence="3 4">
    <name type="scientific">Eragrostis curvula</name>
    <name type="common">weeping love grass</name>
    <dbReference type="NCBI Taxonomy" id="38414"/>
    <lineage>
        <taxon>Eukaryota</taxon>
        <taxon>Viridiplantae</taxon>
        <taxon>Streptophyta</taxon>
        <taxon>Embryophyta</taxon>
        <taxon>Tracheophyta</taxon>
        <taxon>Spermatophyta</taxon>
        <taxon>Magnoliopsida</taxon>
        <taxon>Liliopsida</taxon>
        <taxon>Poales</taxon>
        <taxon>Poaceae</taxon>
        <taxon>PACMAD clade</taxon>
        <taxon>Chloridoideae</taxon>
        <taxon>Eragrostideae</taxon>
        <taxon>Eragrostidinae</taxon>
        <taxon>Eragrostis</taxon>
    </lineage>
</organism>
<name>A0A5J9WIC8_9POAL</name>
<gene>
    <name evidence="3" type="ORF">EJB05_06692</name>
</gene>
<evidence type="ECO:0000259" key="2">
    <source>
        <dbReference type="Pfam" id="PF14678"/>
    </source>
</evidence>
<evidence type="ECO:0000256" key="1">
    <source>
        <dbReference type="SAM" id="MobiDB-lite"/>
    </source>
</evidence>
<dbReference type="Gramene" id="TVU47110">
    <property type="protein sequence ID" value="TVU47110"/>
    <property type="gene ID" value="EJB05_06692"/>
</dbReference>
<reference evidence="3 4" key="1">
    <citation type="journal article" date="2019" name="Sci. Rep.">
        <title>A high-quality genome of Eragrostis curvula grass provides insights into Poaceae evolution and supports new strategies to enhance forage quality.</title>
        <authorList>
            <person name="Carballo J."/>
            <person name="Santos B.A.C.M."/>
            <person name="Zappacosta D."/>
            <person name="Garbus I."/>
            <person name="Selva J.P."/>
            <person name="Gallo C.A."/>
            <person name="Diaz A."/>
            <person name="Albertini E."/>
            <person name="Caccamo M."/>
            <person name="Echenique V."/>
        </authorList>
    </citation>
    <scope>NUCLEOTIDE SEQUENCE [LARGE SCALE GENOMIC DNA]</scope>
    <source>
        <strain evidence="4">cv. Victoria</strain>
        <tissue evidence="3">Leaf</tissue>
    </source>
</reference>
<accession>A0A5J9WIC8</accession>
<dbReference type="InterPro" id="IPR029314">
    <property type="entry name" value="FANCI_S4"/>
</dbReference>
<proteinExistence type="predicted"/>
<dbReference type="GO" id="GO:0070182">
    <property type="term" value="F:DNA polymerase binding"/>
    <property type="evidence" value="ECO:0007669"/>
    <property type="project" value="TreeGrafter"/>
</dbReference>
<protein>
    <recommendedName>
        <fullName evidence="2">FANCI solenoid 4 domain-containing protein</fullName>
    </recommendedName>
</protein>
<dbReference type="Proteomes" id="UP000324897">
    <property type="component" value="Chromosome 5"/>
</dbReference>
<dbReference type="PANTHER" id="PTHR21818">
    <property type="entry name" value="BC025462 PROTEIN"/>
    <property type="match status" value="1"/>
</dbReference>
<feature type="non-terminal residue" evidence="3">
    <location>
        <position position="260"/>
    </location>
</feature>
<sequence>MKNVQSPSIARELVKLAIRLAPAPEDIFLMYEMSELKKSVASGDEGTRDSSDTFQIISCKTRNSLAAVFLQMVESSLAELDWGLGYDAPTTDEDHPVDERMQRLDLEEALYSRSALVVHVLSSFAHMSLKFLKLSAKFYKLLTRMAKSQIAPKGYAQHIPGSKFQKLAEVVTCRMLTAPLYAFVSSDQENQQTSKKGTLAKIRRESNVSNPAKQTHKGESFEACQAQCGKSFQIKAKEKSGEQPQEEDCAPSCAASSEMS</sequence>
<dbReference type="EMBL" id="RWGY01000004">
    <property type="protein sequence ID" value="TVU47110.1"/>
    <property type="molecule type" value="Genomic_DNA"/>
</dbReference>
<feature type="region of interest" description="Disordered" evidence="1">
    <location>
        <begin position="193"/>
        <end position="220"/>
    </location>
</feature>
<dbReference type="GO" id="GO:0006281">
    <property type="term" value="P:DNA repair"/>
    <property type="evidence" value="ECO:0007669"/>
    <property type="project" value="InterPro"/>
</dbReference>
<dbReference type="PANTHER" id="PTHR21818:SF0">
    <property type="entry name" value="FANCONI ANEMIA GROUP I PROTEIN"/>
    <property type="match status" value="1"/>
</dbReference>
<dbReference type="OrthoDB" id="195089at2759"/>
<dbReference type="Pfam" id="PF14678">
    <property type="entry name" value="FANCI_S4"/>
    <property type="match status" value="1"/>
</dbReference>
<feature type="region of interest" description="Disordered" evidence="1">
    <location>
        <begin position="235"/>
        <end position="260"/>
    </location>
</feature>
<evidence type="ECO:0000313" key="3">
    <source>
        <dbReference type="EMBL" id="TVU47110.1"/>
    </source>
</evidence>
<dbReference type="AlphaFoldDB" id="A0A5J9WIC8"/>
<feature type="domain" description="FANCI solenoid 4" evidence="2">
    <location>
        <begin position="35"/>
        <end position="206"/>
    </location>
</feature>
<keyword evidence="4" id="KW-1185">Reference proteome</keyword>
<comment type="caution">
    <text evidence="3">The sequence shown here is derived from an EMBL/GenBank/DDBJ whole genome shotgun (WGS) entry which is preliminary data.</text>
</comment>